<evidence type="ECO:0000256" key="1">
    <source>
        <dbReference type="SAM" id="MobiDB-lite"/>
    </source>
</evidence>
<comment type="caution">
    <text evidence="3">The sequence shown here is derived from an EMBL/GenBank/DDBJ whole genome shotgun (WGS) entry which is preliminary data.</text>
</comment>
<feature type="compositionally biased region" description="Basic and acidic residues" evidence="1">
    <location>
        <begin position="621"/>
        <end position="645"/>
    </location>
</feature>
<name>A0A1Q9E505_SYMMI</name>
<dbReference type="GO" id="GO:0003824">
    <property type="term" value="F:catalytic activity"/>
    <property type="evidence" value="ECO:0007669"/>
    <property type="project" value="InterPro"/>
</dbReference>
<sequence>MSGCAAIKKFRSDMQWLEMASRLQPCLRRPRLPQPETYTSLHLCTLTALNCRLRCYRLNPFRLHTDQARTHSRPISDADPRLLLSLAPQHLRAGLFLFRVSVPGCPAPSRPQPSQTCVAKQTLHAWHSAVHAHMPKSPSQRERERSRPGRLNRAFTDRSPEDLPDGNTPKALITQEATTPMSQQERRWRRTPPPFTVYSEVYYCHGTLPQPSPVLDRILQDLLEQQETGPANTRRSAPCKDRAPSQQLGPQESEYTYTYYSSDEEGTAGQVLPKDGPAGSLISRLLPTSTAVATSLGIKLSPPQAGRCMQGLMAAANCRAVATPILRQHRAPRGRHGWPWQVILKSPLLVRCLLYCNPSSSEASSWAAVDVQASYAPACSDSASKTEERAHGILPHRSRQLSLIAAPSLDAGTVVPPAVQQQHQPPRWPRPWSFPHLCHGTAQLKLPEHWWPRQPQHSASACTAYRFERPPALDLDPPADIKRCSASPVWASEICAEPMDMDLDEEANTEHRRHRPVNPRFLTGVSGARRREPIYAEDVRSRGPPLTRFHPGLAVPLPDELFEGLTPGSTPRGLRRARASTAAATHDRTTSVVEIEDDSPREGDDADDDPPGVGDAAPKGPMEEPRSARPTEVEDREENKPEAVRVSRSGRWLTLQQANPRQPIDFDIEHSPDVNTANRATAETASQCHLPPQSVPLLSGSAGPTSCALRGSASAATLRGTPALAKKGGRPTHRRRRWKVHTLGKALLPCWRQTWRTGFQRAYRAVHSARGGFIGDVPSLLWLARSFHYYHDRSSWPGIHTALQRLTGTPGLEDLRAALMLAYLLRTHTHSTRPEQKPDAWRGGFSDALLNPVRLSIEDPSSTFGVAPTSHRWRIVSWNAGGLSQPKLDELFLWLQMEALQGRPVHVMTVQETHWSFTSEWQSQGHWLIHSSLEKPARSAGILQILRQDFVGTHQVRTAHVVPGRLVHTRLATEPPISLIAVYQHCWSTNSTQTPTQDKLLEIREQLWTQLHRLVGNVAQRHQLHQLVVAGDFNTPCLALEDRPHLVRAAVRLDRGAPTQKDHGRLQSLLRDHSLVAVSSFGRTTAAATYLSRSGPKTIKTRIDFILSDRITKTARPLQQVPFVPTTGNRHLPLTATMPWPHRRLLPRNAPGPKKWTLTAINTALKQYPELSQKYSHVVECRLQLHPCPSGEVPCDHLNAHLTKAWTDVVDTHRLQLDHPRPEVAEPSLPETSIKQLWHLKYLLKQQPTTTFAQRSQALQLRQSVRHLQNELRKRSRQRKQERVDAILQQAESTASPSSLYRAVRLLAPRQRHCRIQLRDAEGQLMSPTGELQAIAAHFRSIYGQRATDLQAPTPQAALSFDPLEVQRALARLPASKALPPEYAPAGETPQAIAGGLSLSLDIDKAFDSLPRDQLVLAMQEAALTSEEIALAVHIHEAARLHFQISDQAADLPLQQGIRQGCGLSPLLWSLATSRLYQVYLRTTHERREPAGEPTLYADDVWTSWMISSQEQFQASLRAAGTLIQILEEAGLRVSPTKTVMLYALQGTAARSTLKAKLTKLVVRTPDPHLPWGEGWQTYWRLSKALEQMTQRYLQKTPCFPTPALEAIRLHVSKSHRLQDLHEATKELDAINAQLKLVEQKKMAVATPLGRATMPMSPLPAPEGELGQGAMPMQGVTNSDNNQEERPAKWQRENFKGSSSQGKGKGHSGRGSQMVQAPEQLPNRQPAPARRYGRPQPPQQPPRSWGRQGYAPSSESEIQFLQSMCHTMARLLMRHEDALSVLQQSTTWVLFLTTQQPRTIIPELHSTAQAWYDLKQNNAESITLPMRTILWQKLMSMLAQRAQKVLDDQKAQAQAEELDLYDPNHGFKYQKWDNKEGAMKPIPGKDPLPARRIVEIAKELSVLSTQPQLLNRFHATRQLQEQMEGATVTWLLEVGWRGEATARFWELLQLLSHNSALQMLGCTLRPDRLQRSALAQQLQSLLNSLNIPLPRQQPGS</sequence>
<dbReference type="Pfam" id="PF00078">
    <property type="entry name" value="RVT_1"/>
    <property type="match status" value="1"/>
</dbReference>
<proteinExistence type="predicted"/>
<evidence type="ECO:0000313" key="4">
    <source>
        <dbReference type="Proteomes" id="UP000186817"/>
    </source>
</evidence>
<dbReference type="InterPro" id="IPR005135">
    <property type="entry name" value="Endo/exonuclease/phosphatase"/>
</dbReference>
<evidence type="ECO:0000259" key="2">
    <source>
        <dbReference type="PROSITE" id="PS50878"/>
    </source>
</evidence>
<dbReference type="Proteomes" id="UP000186817">
    <property type="component" value="Unassembled WGS sequence"/>
</dbReference>
<feature type="region of interest" description="Disordered" evidence="1">
    <location>
        <begin position="131"/>
        <end position="191"/>
    </location>
</feature>
<dbReference type="SUPFAM" id="SSF56219">
    <property type="entry name" value="DNase I-like"/>
    <property type="match status" value="1"/>
</dbReference>
<evidence type="ECO:0000313" key="3">
    <source>
        <dbReference type="EMBL" id="OLQ02510.1"/>
    </source>
</evidence>
<dbReference type="Gene3D" id="3.60.10.10">
    <property type="entry name" value="Endonuclease/exonuclease/phosphatase"/>
    <property type="match status" value="1"/>
</dbReference>
<dbReference type="PROSITE" id="PS50878">
    <property type="entry name" value="RT_POL"/>
    <property type="match status" value="1"/>
</dbReference>
<feature type="region of interest" description="Disordered" evidence="1">
    <location>
        <begin position="1651"/>
        <end position="1752"/>
    </location>
</feature>
<keyword evidence="4" id="KW-1185">Reference proteome</keyword>
<protein>
    <recommendedName>
        <fullName evidence="2">Reverse transcriptase domain-containing protein</fullName>
    </recommendedName>
</protein>
<feature type="region of interest" description="Disordered" evidence="1">
    <location>
        <begin position="227"/>
        <end position="253"/>
    </location>
</feature>
<dbReference type="InterPro" id="IPR036691">
    <property type="entry name" value="Endo/exonu/phosph_ase_sf"/>
</dbReference>
<reference evidence="3 4" key="1">
    <citation type="submission" date="2016-02" db="EMBL/GenBank/DDBJ databases">
        <title>Genome analysis of coral dinoflagellate symbionts highlights evolutionary adaptations to a symbiotic lifestyle.</title>
        <authorList>
            <person name="Aranda M."/>
            <person name="Li Y."/>
            <person name="Liew Y.J."/>
            <person name="Baumgarten S."/>
            <person name="Simakov O."/>
            <person name="Wilson M."/>
            <person name="Piel J."/>
            <person name="Ashoor H."/>
            <person name="Bougouffa S."/>
            <person name="Bajic V.B."/>
            <person name="Ryu T."/>
            <person name="Ravasi T."/>
            <person name="Bayer T."/>
            <person name="Micklem G."/>
            <person name="Kim H."/>
            <person name="Bhak J."/>
            <person name="Lajeunesse T.C."/>
            <person name="Voolstra C.R."/>
        </authorList>
    </citation>
    <scope>NUCLEOTIDE SEQUENCE [LARGE SCALE GENOMIC DNA]</scope>
    <source>
        <strain evidence="3 4">CCMP2467</strain>
    </source>
</reference>
<dbReference type="EMBL" id="LSRX01000262">
    <property type="protein sequence ID" value="OLQ02510.1"/>
    <property type="molecule type" value="Genomic_DNA"/>
</dbReference>
<feature type="compositionally biased region" description="Low complexity" evidence="1">
    <location>
        <begin position="611"/>
        <end position="620"/>
    </location>
</feature>
<dbReference type="InterPro" id="IPR000477">
    <property type="entry name" value="RT_dom"/>
</dbReference>
<accession>A0A1Q9E505</accession>
<feature type="compositionally biased region" description="Basic and acidic residues" evidence="1">
    <location>
        <begin position="1683"/>
        <end position="1695"/>
    </location>
</feature>
<feature type="domain" description="Reverse transcriptase" evidence="2">
    <location>
        <begin position="1268"/>
        <end position="1565"/>
    </location>
</feature>
<dbReference type="Pfam" id="PF03372">
    <property type="entry name" value="Exo_endo_phos"/>
    <property type="match status" value="1"/>
</dbReference>
<gene>
    <name evidence="3" type="ORF">AK812_SmicGene14611</name>
</gene>
<feature type="region of interest" description="Disordered" evidence="1">
    <location>
        <begin position="552"/>
        <end position="672"/>
    </location>
</feature>
<organism evidence="3 4">
    <name type="scientific">Symbiodinium microadriaticum</name>
    <name type="common">Dinoflagellate</name>
    <name type="synonym">Zooxanthella microadriatica</name>
    <dbReference type="NCBI Taxonomy" id="2951"/>
    <lineage>
        <taxon>Eukaryota</taxon>
        <taxon>Sar</taxon>
        <taxon>Alveolata</taxon>
        <taxon>Dinophyceae</taxon>
        <taxon>Suessiales</taxon>
        <taxon>Symbiodiniaceae</taxon>
        <taxon>Symbiodinium</taxon>
    </lineage>
</organism>
<dbReference type="OrthoDB" id="418748at2759"/>